<name>A0A2S5B684_9BASI</name>
<sequence>MARLIAVLAHLPAVRRSLLTVLFMAGLGDMVASIVLLAYQLAMTSGYQHVVPSIVITSFFCTAFPIWFLYSKPYSIRLPGSANEPNVGGVRDKVAKFTRSIAAELITLAGMGVWVLISVSNLHAETPGLIYHCGGWPICRMLLAVLALTRESVCVSLTEKLFFSCFLFLALPFALLLCSTLYFTIRRHSPLPIFLTSFLAVDWERYSGRPVNRAATVKRTKKGKSVSAPRALEGADRSAGVEGRPDSQAPVFFQGQHGSQMSYGGASTVGGVSGREHSLDWDVRSGFTDSFSRPGSMMPNGAGAGHAADGTGSGSPRPEHSVFVLMEEEEKAIEVEEAAAEAAAAAAAAAASHAGEKAEAKDVGAAF</sequence>
<keyword evidence="2" id="KW-0812">Transmembrane</keyword>
<keyword evidence="2" id="KW-0472">Membrane</keyword>
<evidence type="ECO:0000256" key="1">
    <source>
        <dbReference type="SAM" id="MobiDB-lite"/>
    </source>
</evidence>
<evidence type="ECO:0000313" key="4">
    <source>
        <dbReference type="Proteomes" id="UP000237144"/>
    </source>
</evidence>
<gene>
    <name evidence="3" type="ORF">BMF94_4596</name>
</gene>
<dbReference type="OrthoDB" id="2499382at2759"/>
<keyword evidence="2" id="KW-1133">Transmembrane helix</keyword>
<dbReference type="EMBL" id="PJQD01000050">
    <property type="protein sequence ID" value="POY72294.1"/>
    <property type="molecule type" value="Genomic_DNA"/>
</dbReference>
<feature type="transmembrane region" description="Helical" evidence="2">
    <location>
        <begin position="49"/>
        <end position="70"/>
    </location>
</feature>
<proteinExistence type="predicted"/>
<comment type="caution">
    <text evidence="3">The sequence shown here is derived from an EMBL/GenBank/DDBJ whole genome shotgun (WGS) entry which is preliminary data.</text>
</comment>
<dbReference type="Proteomes" id="UP000237144">
    <property type="component" value="Unassembled WGS sequence"/>
</dbReference>
<feature type="transmembrane region" description="Helical" evidence="2">
    <location>
        <begin position="21"/>
        <end position="43"/>
    </location>
</feature>
<keyword evidence="4" id="KW-1185">Reference proteome</keyword>
<feature type="region of interest" description="Disordered" evidence="1">
    <location>
        <begin position="292"/>
        <end position="319"/>
    </location>
</feature>
<organism evidence="3 4">
    <name type="scientific">Rhodotorula taiwanensis</name>
    <dbReference type="NCBI Taxonomy" id="741276"/>
    <lineage>
        <taxon>Eukaryota</taxon>
        <taxon>Fungi</taxon>
        <taxon>Dikarya</taxon>
        <taxon>Basidiomycota</taxon>
        <taxon>Pucciniomycotina</taxon>
        <taxon>Microbotryomycetes</taxon>
        <taxon>Sporidiobolales</taxon>
        <taxon>Sporidiobolaceae</taxon>
        <taxon>Rhodotorula</taxon>
    </lineage>
</organism>
<dbReference type="AlphaFoldDB" id="A0A2S5B684"/>
<accession>A0A2S5B684</accession>
<evidence type="ECO:0000256" key="2">
    <source>
        <dbReference type="SAM" id="Phobius"/>
    </source>
</evidence>
<feature type="region of interest" description="Disordered" evidence="1">
    <location>
        <begin position="217"/>
        <end position="252"/>
    </location>
</feature>
<feature type="transmembrane region" description="Helical" evidence="2">
    <location>
        <begin position="161"/>
        <end position="185"/>
    </location>
</feature>
<feature type="transmembrane region" description="Helical" evidence="2">
    <location>
        <begin position="129"/>
        <end position="149"/>
    </location>
</feature>
<protein>
    <submittedName>
        <fullName evidence="3">Uncharacterized protein</fullName>
    </submittedName>
</protein>
<evidence type="ECO:0000313" key="3">
    <source>
        <dbReference type="EMBL" id="POY72294.1"/>
    </source>
</evidence>
<feature type="transmembrane region" description="Helical" evidence="2">
    <location>
        <begin position="101"/>
        <end position="123"/>
    </location>
</feature>
<reference evidence="3 4" key="1">
    <citation type="journal article" date="2018" name="Front. Microbiol.">
        <title>Prospects for Fungal Bioremediation of Acidic Radioactive Waste Sites: Characterization and Genome Sequence of Rhodotorula taiwanensis MD1149.</title>
        <authorList>
            <person name="Tkavc R."/>
            <person name="Matrosova V.Y."/>
            <person name="Grichenko O.E."/>
            <person name="Gostincar C."/>
            <person name="Volpe R.P."/>
            <person name="Klimenkova P."/>
            <person name="Gaidamakova E.K."/>
            <person name="Zhou C.E."/>
            <person name="Stewart B.J."/>
            <person name="Lyman M.G."/>
            <person name="Malfatti S.A."/>
            <person name="Rubinfeld B."/>
            <person name="Courtot M."/>
            <person name="Singh J."/>
            <person name="Dalgard C.L."/>
            <person name="Hamilton T."/>
            <person name="Frey K.G."/>
            <person name="Gunde-Cimerman N."/>
            <person name="Dugan L."/>
            <person name="Daly M.J."/>
        </authorList>
    </citation>
    <scope>NUCLEOTIDE SEQUENCE [LARGE SCALE GENOMIC DNA]</scope>
    <source>
        <strain evidence="3 4">MD1149</strain>
    </source>
</reference>